<dbReference type="AlphaFoldDB" id="A0A917MYB5"/>
<keyword evidence="4" id="KW-1185">Reference proteome</keyword>
<feature type="region of interest" description="Disordered" evidence="1">
    <location>
        <begin position="20"/>
        <end position="97"/>
    </location>
</feature>
<keyword evidence="2" id="KW-0732">Signal</keyword>
<dbReference type="Proteomes" id="UP000627292">
    <property type="component" value="Unassembled WGS sequence"/>
</dbReference>
<accession>A0A917MYB5</accession>
<evidence type="ECO:0000313" key="4">
    <source>
        <dbReference type="Proteomes" id="UP000627292"/>
    </source>
</evidence>
<evidence type="ECO:0000313" key="3">
    <source>
        <dbReference type="EMBL" id="GGH78908.1"/>
    </source>
</evidence>
<feature type="chain" id="PRO_5037755284" description="Colicin import membrane protein" evidence="2">
    <location>
        <begin position="21"/>
        <end position="97"/>
    </location>
</feature>
<protein>
    <recommendedName>
        <fullName evidence="5">Colicin import membrane protein</fullName>
    </recommendedName>
</protein>
<name>A0A917MYB5_9BACT</name>
<proteinExistence type="predicted"/>
<dbReference type="EMBL" id="BMIB01000005">
    <property type="protein sequence ID" value="GGH78908.1"/>
    <property type="molecule type" value="Genomic_DNA"/>
</dbReference>
<feature type="compositionally biased region" description="Basic and acidic residues" evidence="1">
    <location>
        <begin position="74"/>
        <end position="84"/>
    </location>
</feature>
<reference evidence="3" key="2">
    <citation type="submission" date="2020-09" db="EMBL/GenBank/DDBJ databases">
        <authorList>
            <person name="Sun Q."/>
            <person name="Zhou Y."/>
        </authorList>
    </citation>
    <scope>NUCLEOTIDE SEQUENCE</scope>
    <source>
        <strain evidence="3">CGMCC 1.15290</strain>
    </source>
</reference>
<sequence length="97" mass="10400">MKKMIMALMAACVLTVSSFAQTTKPTKKAEGTTQQTNTKKEAKTASPTKKDGTADMRFKANKDAAKAQKPAGPVKKDGTPDKRYKANKPATTPAKNQ</sequence>
<gene>
    <name evidence="3" type="ORF">GCM10011379_47470</name>
</gene>
<evidence type="ECO:0000256" key="1">
    <source>
        <dbReference type="SAM" id="MobiDB-lite"/>
    </source>
</evidence>
<feature type="signal peptide" evidence="2">
    <location>
        <begin position="1"/>
        <end position="20"/>
    </location>
</feature>
<comment type="caution">
    <text evidence="3">The sequence shown here is derived from an EMBL/GenBank/DDBJ whole genome shotgun (WGS) entry which is preliminary data.</text>
</comment>
<evidence type="ECO:0008006" key="5">
    <source>
        <dbReference type="Google" id="ProtNLM"/>
    </source>
</evidence>
<evidence type="ECO:0000256" key="2">
    <source>
        <dbReference type="SAM" id="SignalP"/>
    </source>
</evidence>
<organism evidence="3 4">
    <name type="scientific">Filimonas zeae</name>
    <dbReference type="NCBI Taxonomy" id="1737353"/>
    <lineage>
        <taxon>Bacteria</taxon>
        <taxon>Pseudomonadati</taxon>
        <taxon>Bacteroidota</taxon>
        <taxon>Chitinophagia</taxon>
        <taxon>Chitinophagales</taxon>
        <taxon>Chitinophagaceae</taxon>
        <taxon>Filimonas</taxon>
    </lineage>
</organism>
<dbReference type="RefSeq" id="WP_188957174.1">
    <property type="nucleotide sequence ID" value="NZ_BMIB01000005.1"/>
</dbReference>
<feature type="compositionally biased region" description="Basic and acidic residues" evidence="1">
    <location>
        <begin position="38"/>
        <end position="66"/>
    </location>
</feature>
<reference evidence="3" key="1">
    <citation type="journal article" date="2014" name="Int. J. Syst. Evol. Microbiol.">
        <title>Complete genome sequence of Corynebacterium casei LMG S-19264T (=DSM 44701T), isolated from a smear-ripened cheese.</title>
        <authorList>
            <consortium name="US DOE Joint Genome Institute (JGI-PGF)"/>
            <person name="Walter F."/>
            <person name="Albersmeier A."/>
            <person name="Kalinowski J."/>
            <person name="Ruckert C."/>
        </authorList>
    </citation>
    <scope>NUCLEOTIDE SEQUENCE</scope>
    <source>
        <strain evidence="3">CGMCC 1.15290</strain>
    </source>
</reference>